<dbReference type="Gene3D" id="1.10.630.10">
    <property type="entry name" value="Cytochrome P450"/>
    <property type="match status" value="1"/>
</dbReference>
<dbReference type="GO" id="GO:0005506">
    <property type="term" value="F:iron ion binding"/>
    <property type="evidence" value="ECO:0007669"/>
    <property type="project" value="InterPro"/>
</dbReference>
<dbReference type="Proteomes" id="UP000660611">
    <property type="component" value="Unassembled WGS sequence"/>
</dbReference>
<keyword evidence="4" id="KW-0560">Oxidoreductase</keyword>
<dbReference type="Pfam" id="PF00067">
    <property type="entry name" value="p450"/>
    <property type="match status" value="1"/>
</dbReference>
<dbReference type="FunFam" id="1.10.630.10:FF:000018">
    <property type="entry name" value="Cytochrome P450 monooxygenase"/>
    <property type="match status" value="1"/>
</dbReference>
<dbReference type="GO" id="GO:0017000">
    <property type="term" value="P:antibiotic biosynthetic process"/>
    <property type="evidence" value="ECO:0007669"/>
    <property type="project" value="UniProtKB-ARBA"/>
</dbReference>
<evidence type="ECO:0000256" key="4">
    <source>
        <dbReference type="ARBA" id="ARBA00023002"/>
    </source>
</evidence>
<dbReference type="GO" id="GO:0016705">
    <property type="term" value="F:oxidoreductase activity, acting on paired donors, with incorporation or reduction of molecular oxygen"/>
    <property type="evidence" value="ECO:0007669"/>
    <property type="project" value="InterPro"/>
</dbReference>
<proteinExistence type="inferred from homology"/>
<keyword evidence="8" id="KW-1185">Reference proteome</keyword>
<dbReference type="GO" id="GO:0004497">
    <property type="term" value="F:monooxygenase activity"/>
    <property type="evidence" value="ECO:0007669"/>
    <property type="project" value="UniProtKB-KW"/>
</dbReference>
<evidence type="ECO:0000256" key="6">
    <source>
        <dbReference type="ARBA" id="ARBA00023033"/>
    </source>
</evidence>
<organism evidence="7 8">
    <name type="scientific">Dactylosporangium siamense</name>
    <dbReference type="NCBI Taxonomy" id="685454"/>
    <lineage>
        <taxon>Bacteria</taxon>
        <taxon>Bacillati</taxon>
        <taxon>Actinomycetota</taxon>
        <taxon>Actinomycetes</taxon>
        <taxon>Micromonosporales</taxon>
        <taxon>Micromonosporaceae</taxon>
        <taxon>Dactylosporangium</taxon>
    </lineage>
</organism>
<accession>A0A919PL00</accession>
<dbReference type="PANTHER" id="PTHR46696:SF1">
    <property type="entry name" value="CYTOCHROME P450 YJIB-RELATED"/>
    <property type="match status" value="1"/>
</dbReference>
<keyword evidence="2" id="KW-0349">Heme</keyword>
<dbReference type="InterPro" id="IPR036396">
    <property type="entry name" value="Cyt_P450_sf"/>
</dbReference>
<dbReference type="GO" id="GO:0020037">
    <property type="term" value="F:heme binding"/>
    <property type="evidence" value="ECO:0007669"/>
    <property type="project" value="InterPro"/>
</dbReference>
<dbReference type="SUPFAM" id="SSF48264">
    <property type="entry name" value="Cytochrome P450"/>
    <property type="match status" value="1"/>
</dbReference>
<dbReference type="PANTHER" id="PTHR46696">
    <property type="entry name" value="P450, PUTATIVE (EUROFUNG)-RELATED"/>
    <property type="match status" value="1"/>
</dbReference>
<dbReference type="CDD" id="cd20625">
    <property type="entry name" value="CYP164-like"/>
    <property type="match status" value="1"/>
</dbReference>
<evidence type="ECO:0000313" key="8">
    <source>
        <dbReference type="Proteomes" id="UP000660611"/>
    </source>
</evidence>
<evidence type="ECO:0000313" key="7">
    <source>
        <dbReference type="EMBL" id="GIG45156.1"/>
    </source>
</evidence>
<sequence>MRSYDIFTPEAMAEPMPLLHRIRAESPVSQVPQLGAYLLTRHADIVAALKDRRLDTANLGKGLERLSAAEQEELLPLRRSIQLWMGHTDPADHVRFQQLLKRYFTPVTVDALRPRVREITHELLDAVAPHGRMDVVKDLAYPLPANVIAEILGMPTGDRLQLQVWSRDILAVFQLADMDRLRQAQRSVLEMQDYLRVLVEQRRRQPREDILSMFVAAERDGTVTEDEIVANCVLLLFAGHETTAGLIANGLRLLFDNPDQLALLRSDPTLTAPAVEEMLRCDGPAGVIVRVSGEPVEVAGHAFPAGEQFYLAMLAGNRDPDVFEEPDRFDITRKPNRHTAFGMGAFYCLGAALARMEADECFRILLDRFPHLRPAYQRPDLHVAPPLGHRLVTLDVEF</sequence>
<comment type="similarity">
    <text evidence="1">Belongs to the cytochrome P450 family.</text>
</comment>
<keyword evidence="6" id="KW-0503">Monooxygenase</keyword>
<comment type="caution">
    <text evidence="7">The sequence shown here is derived from an EMBL/GenBank/DDBJ whole genome shotgun (WGS) entry which is preliminary data.</text>
</comment>
<evidence type="ECO:0000256" key="3">
    <source>
        <dbReference type="ARBA" id="ARBA00022723"/>
    </source>
</evidence>
<keyword evidence="3" id="KW-0479">Metal-binding</keyword>
<dbReference type="InterPro" id="IPR001128">
    <property type="entry name" value="Cyt_P450"/>
</dbReference>
<evidence type="ECO:0000256" key="1">
    <source>
        <dbReference type="ARBA" id="ARBA00010617"/>
    </source>
</evidence>
<dbReference type="EMBL" id="BONQ01000050">
    <property type="protein sequence ID" value="GIG45156.1"/>
    <property type="molecule type" value="Genomic_DNA"/>
</dbReference>
<evidence type="ECO:0000256" key="5">
    <source>
        <dbReference type="ARBA" id="ARBA00023004"/>
    </source>
</evidence>
<keyword evidence="5" id="KW-0408">Iron</keyword>
<dbReference type="InterPro" id="IPR002397">
    <property type="entry name" value="Cyt_P450_B"/>
</dbReference>
<name>A0A919PL00_9ACTN</name>
<dbReference type="AlphaFoldDB" id="A0A919PL00"/>
<evidence type="ECO:0000256" key="2">
    <source>
        <dbReference type="ARBA" id="ARBA00022617"/>
    </source>
</evidence>
<dbReference type="PRINTS" id="PR00359">
    <property type="entry name" value="BP450"/>
</dbReference>
<gene>
    <name evidence="7" type="ORF">Dsi01nite_031970</name>
</gene>
<protein>
    <submittedName>
        <fullName evidence="7">Cytochrome P450</fullName>
    </submittedName>
</protein>
<reference evidence="7" key="1">
    <citation type="submission" date="2021-01" db="EMBL/GenBank/DDBJ databases">
        <title>Whole genome shotgun sequence of Dactylosporangium siamense NBRC 106093.</title>
        <authorList>
            <person name="Komaki H."/>
            <person name="Tamura T."/>
        </authorList>
    </citation>
    <scope>NUCLEOTIDE SEQUENCE</scope>
    <source>
        <strain evidence="7">NBRC 106093</strain>
    </source>
</reference>
<dbReference type="RefSeq" id="WP_203846965.1">
    <property type="nucleotide sequence ID" value="NZ_BAAAVW010000009.1"/>
</dbReference>